<reference evidence="13" key="1">
    <citation type="submission" date="2018-02" db="EMBL/GenBank/DDBJ databases">
        <authorList>
            <person name="Hausmann B."/>
        </authorList>
    </citation>
    <scope>NUCLEOTIDE SEQUENCE [LARGE SCALE GENOMIC DNA]</scope>
    <source>
        <strain evidence="13">Peat soil MAG SbA5</strain>
    </source>
</reference>
<feature type="transmembrane region" description="Helical" evidence="10">
    <location>
        <begin position="76"/>
        <end position="94"/>
    </location>
</feature>
<keyword evidence="5 10" id="KW-1133">Transmembrane helix</keyword>
<keyword evidence="8" id="KW-1015">Disulfide bond</keyword>
<evidence type="ECO:0000256" key="10">
    <source>
        <dbReference type="SAM" id="Phobius"/>
    </source>
</evidence>
<name>A0A2N9L3A7_9BACT</name>
<accession>A0A2N9L3A7</accession>
<dbReference type="OrthoDB" id="120482at2"/>
<dbReference type="EMBL" id="OKRB01000013">
    <property type="protein sequence ID" value="SPE17719.1"/>
    <property type="molecule type" value="Genomic_DNA"/>
</dbReference>
<evidence type="ECO:0000256" key="4">
    <source>
        <dbReference type="ARBA" id="ARBA00022719"/>
    </source>
</evidence>
<keyword evidence="3 10" id="KW-0812">Transmembrane</keyword>
<sequence length="140" mass="15449">MRYFIVFLSLAGFLVATLALRVHYNTGTEPCSINEHWDCGIVNHSSYSVIDHVPVAAIGMAGYLLLGVLALARRRILLLVGALIGLAFALYLSSIERNVLEVWCLYCVISQGIIALITLMSIIWLVTVERAKSRTRKADA</sequence>
<evidence type="ECO:0000256" key="9">
    <source>
        <dbReference type="ARBA" id="ARBA00023284"/>
    </source>
</evidence>
<protein>
    <submittedName>
        <fullName evidence="12">Vitamin K epoxide reductase family protein</fullName>
    </submittedName>
</protein>
<dbReference type="AlphaFoldDB" id="A0A2N9L3A7"/>
<dbReference type="GO" id="GO:0016020">
    <property type="term" value="C:membrane"/>
    <property type="evidence" value="ECO:0007669"/>
    <property type="project" value="UniProtKB-SubCell"/>
</dbReference>
<feature type="transmembrane region" description="Helical" evidence="10">
    <location>
        <begin position="53"/>
        <end position="71"/>
    </location>
</feature>
<gene>
    <name evidence="12" type="ORF">SBA5_110079</name>
</gene>
<feature type="domain" description="Vitamin K epoxide reductase" evidence="11">
    <location>
        <begin position="1"/>
        <end position="125"/>
    </location>
</feature>
<evidence type="ECO:0000256" key="1">
    <source>
        <dbReference type="ARBA" id="ARBA00004141"/>
    </source>
</evidence>
<dbReference type="SMART" id="SM00756">
    <property type="entry name" value="VKc"/>
    <property type="match status" value="1"/>
</dbReference>
<comment type="similarity">
    <text evidence="2">Belongs to the VKOR family.</text>
</comment>
<dbReference type="Gene3D" id="1.20.1440.130">
    <property type="entry name" value="VKOR domain"/>
    <property type="match status" value="1"/>
</dbReference>
<keyword evidence="7 10" id="KW-0472">Membrane</keyword>
<evidence type="ECO:0000313" key="13">
    <source>
        <dbReference type="Proteomes" id="UP000239735"/>
    </source>
</evidence>
<keyword evidence="9" id="KW-0676">Redox-active center</keyword>
<dbReference type="Proteomes" id="UP000239735">
    <property type="component" value="Unassembled WGS sequence"/>
</dbReference>
<dbReference type="Pfam" id="PF07884">
    <property type="entry name" value="VKOR"/>
    <property type="match status" value="1"/>
</dbReference>
<evidence type="ECO:0000256" key="8">
    <source>
        <dbReference type="ARBA" id="ARBA00023157"/>
    </source>
</evidence>
<evidence type="ECO:0000256" key="2">
    <source>
        <dbReference type="ARBA" id="ARBA00006214"/>
    </source>
</evidence>
<evidence type="ECO:0000313" key="12">
    <source>
        <dbReference type="EMBL" id="SPE17719.1"/>
    </source>
</evidence>
<organism evidence="12 13">
    <name type="scientific">Candidatus Sulfuritelmatomonas gaucii</name>
    <dbReference type="NCBI Taxonomy" id="2043161"/>
    <lineage>
        <taxon>Bacteria</taxon>
        <taxon>Pseudomonadati</taxon>
        <taxon>Acidobacteriota</taxon>
        <taxon>Terriglobia</taxon>
        <taxon>Terriglobales</taxon>
        <taxon>Acidobacteriaceae</taxon>
        <taxon>Candidatus Sulfuritelmatomonas</taxon>
    </lineage>
</organism>
<keyword evidence="4" id="KW-0874">Quinone</keyword>
<dbReference type="InterPro" id="IPR012932">
    <property type="entry name" value="VKOR"/>
</dbReference>
<feature type="transmembrane region" description="Helical" evidence="10">
    <location>
        <begin position="100"/>
        <end position="127"/>
    </location>
</feature>
<proteinExistence type="inferred from homology"/>
<dbReference type="CDD" id="cd12916">
    <property type="entry name" value="VKOR_1"/>
    <property type="match status" value="1"/>
</dbReference>
<dbReference type="GO" id="GO:0016491">
    <property type="term" value="F:oxidoreductase activity"/>
    <property type="evidence" value="ECO:0007669"/>
    <property type="project" value="UniProtKB-KW"/>
</dbReference>
<evidence type="ECO:0000256" key="5">
    <source>
        <dbReference type="ARBA" id="ARBA00022989"/>
    </source>
</evidence>
<comment type="subcellular location">
    <subcellularLocation>
        <location evidence="1">Membrane</location>
        <topology evidence="1">Multi-pass membrane protein</topology>
    </subcellularLocation>
</comment>
<keyword evidence="6" id="KW-0560">Oxidoreductase</keyword>
<evidence type="ECO:0000256" key="6">
    <source>
        <dbReference type="ARBA" id="ARBA00023002"/>
    </source>
</evidence>
<evidence type="ECO:0000256" key="3">
    <source>
        <dbReference type="ARBA" id="ARBA00022692"/>
    </source>
</evidence>
<evidence type="ECO:0000259" key="11">
    <source>
        <dbReference type="SMART" id="SM00756"/>
    </source>
</evidence>
<dbReference type="InterPro" id="IPR044698">
    <property type="entry name" value="VKOR/LTO1"/>
</dbReference>
<dbReference type="InterPro" id="IPR038354">
    <property type="entry name" value="VKOR_sf"/>
</dbReference>
<dbReference type="GO" id="GO:0048038">
    <property type="term" value="F:quinone binding"/>
    <property type="evidence" value="ECO:0007669"/>
    <property type="project" value="UniProtKB-KW"/>
</dbReference>
<evidence type="ECO:0000256" key="7">
    <source>
        <dbReference type="ARBA" id="ARBA00023136"/>
    </source>
</evidence>